<proteinExistence type="predicted"/>
<evidence type="ECO:0000313" key="1">
    <source>
        <dbReference type="EMBL" id="KAK8086405.1"/>
    </source>
</evidence>
<accession>A0ABR1WTD5</accession>
<comment type="caution">
    <text evidence="1">The sequence shown here is derived from an EMBL/GenBank/DDBJ whole genome shotgun (WGS) entry which is preliminary data.</text>
</comment>
<evidence type="ECO:0000313" key="2">
    <source>
        <dbReference type="Proteomes" id="UP001480595"/>
    </source>
</evidence>
<dbReference type="GeneID" id="92085851"/>
<reference evidence="1 2" key="1">
    <citation type="submission" date="2023-01" db="EMBL/GenBank/DDBJ databases">
        <title>Analysis of 21 Apiospora genomes using comparative genomics revels a genus with tremendous synthesis potential of carbohydrate active enzymes and secondary metabolites.</title>
        <authorList>
            <person name="Sorensen T."/>
        </authorList>
    </citation>
    <scope>NUCLEOTIDE SEQUENCE [LARGE SCALE GENOMIC DNA]</scope>
    <source>
        <strain evidence="1 2">CBS 135458</strain>
    </source>
</reference>
<dbReference type="RefSeq" id="XP_066720929.1">
    <property type="nucleotide sequence ID" value="XM_066852788.1"/>
</dbReference>
<keyword evidence="2" id="KW-1185">Reference proteome</keyword>
<name>A0ABR1WTD5_9PEZI</name>
<dbReference type="EMBL" id="JAQQWL010000002">
    <property type="protein sequence ID" value="KAK8086405.1"/>
    <property type="molecule type" value="Genomic_DNA"/>
</dbReference>
<organism evidence="1 2">
    <name type="scientific">Apiospora phragmitis</name>
    <dbReference type="NCBI Taxonomy" id="2905665"/>
    <lineage>
        <taxon>Eukaryota</taxon>
        <taxon>Fungi</taxon>
        <taxon>Dikarya</taxon>
        <taxon>Ascomycota</taxon>
        <taxon>Pezizomycotina</taxon>
        <taxon>Sordariomycetes</taxon>
        <taxon>Xylariomycetidae</taxon>
        <taxon>Amphisphaeriales</taxon>
        <taxon>Apiosporaceae</taxon>
        <taxon>Apiospora</taxon>
    </lineage>
</organism>
<dbReference type="Proteomes" id="UP001480595">
    <property type="component" value="Unassembled WGS sequence"/>
</dbReference>
<protein>
    <submittedName>
        <fullName evidence="1">Uncharacterized protein</fullName>
    </submittedName>
</protein>
<sequence>MREEKGLRFEVLASLLHSATELGDLSLCPDFFERLEESSNSFQIRDTRFRAIFKLLDARPDDTHVTIAVATSWKLTPEQKMVMVLKTADAVDNDDIIERLRFKFLTCDPPLQETETVAQPDVAESQAAMSS</sequence>
<gene>
    <name evidence="1" type="ORF">PG994_001379</name>
</gene>